<dbReference type="Proteomes" id="UP000019118">
    <property type="component" value="Unassembled WGS sequence"/>
</dbReference>
<evidence type="ECO:0000313" key="5">
    <source>
        <dbReference type="Proteomes" id="UP000019118"/>
    </source>
</evidence>
<evidence type="ECO:0000313" key="4">
    <source>
        <dbReference type="EnsemblMetazoa" id="XP_019764259.1"/>
    </source>
</evidence>
<gene>
    <name evidence="4" type="primary">109540350</name>
    <name evidence="3" type="ORF">D910_02409</name>
    <name evidence="2" type="ORF">YQE_08625</name>
</gene>
<proteinExistence type="predicted"/>
<evidence type="ECO:0008006" key="7">
    <source>
        <dbReference type="Google" id="ProtNLM"/>
    </source>
</evidence>
<reference evidence="5 6" key="1">
    <citation type="journal article" date="2013" name="Genome Biol.">
        <title>Draft genome of the mountain pine beetle, Dendroctonus ponderosae Hopkins, a major forest pest.</title>
        <authorList>
            <person name="Keeling C.I."/>
            <person name="Yuen M.M."/>
            <person name="Liao N.Y."/>
            <person name="Docking T.R."/>
            <person name="Chan S.K."/>
            <person name="Taylor G.A."/>
            <person name="Palmquist D.L."/>
            <person name="Jackman S.D."/>
            <person name="Nguyen A."/>
            <person name="Li M."/>
            <person name="Henderson H."/>
            <person name="Janes J.K."/>
            <person name="Zhao Y."/>
            <person name="Pandoh P."/>
            <person name="Moore R."/>
            <person name="Sperling F.A."/>
            <person name="Huber D.P."/>
            <person name="Birol I."/>
            <person name="Jones S.J."/>
            <person name="Bohlmann J."/>
        </authorList>
    </citation>
    <scope>NUCLEOTIDE SEQUENCE</scope>
</reference>
<reference evidence="4" key="2">
    <citation type="submission" date="2024-08" db="UniProtKB">
        <authorList>
            <consortium name="EnsemblMetazoa"/>
        </authorList>
    </citation>
    <scope>IDENTIFICATION</scope>
</reference>
<evidence type="ECO:0000313" key="2">
    <source>
        <dbReference type="EMBL" id="ENN74855.1"/>
    </source>
</evidence>
<dbReference type="Proteomes" id="UP000030742">
    <property type="component" value="Unassembled WGS sequence"/>
</dbReference>
<evidence type="ECO:0000313" key="3">
    <source>
        <dbReference type="EMBL" id="ERL84986.1"/>
    </source>
</evidence>
<sequence>MKSRKVSKKTAGTNLRRAARRPNRVKNQDHVTEMLKLCLQKICQMQAEMKQEEENPHDPEMEGYAACAMETLRFLSAQGLPNDHPTVKALYEKLFTNSFS</sequence>
<dbReference type="EMBL" id="KB631646">
    <property type="protein sequence ID" value="ERL84986.1"/>
    <property type="molecule type" value="Genomic_DNA"/>
</dbReference>
<dbReference type="EnsemblMetazoa" id="XM_019908700.1">
    <property type="protein sequence ID" value="XP_019764259.1"/>
    <property type="gene ID" value="LOC109540350"/>
</dbReference>
<dbReference type="OMA" id="YAACAME"/>
<dbReference type="AlphaFoldDB" id="N6TZY3"/>
<organism evidence="2">
    <name type="scientific">Dendroctonus ponderosae</name>
    <name type="common">Mountain pine beetle</name>
    <dbReference type="NCBI Taxonomy" id="77166"/>
    <lineage>
        <taxon>Eukaryota</taxon>
        <taxon>Metazoa</taxon>
        <taxon>Ecdysozoa</taxon>
        <taxon>Arthropoda</taxon>
        <taxon>Hexapoda</taxon>
        <taxon>Insecta</taxon>
        <taxon>Pterygota</taxon>
        <taxon>Neoptera</taxon>
        <taxon>Endopterygota</taxon>
        <taxon>Coleoptera</taxon>
        <taxon>Polyphaga</taxon>
        <taxon>Cucujiformia</taxon>
        <taxon>Curculionidae</taxon>
        <taxon>Scolytinae</taxon>
        <taxon>Dendroctonus</taxon>
    </lineage>
</organism>
<dbReference type="OrthoDB" id="6720387at2759"/>
<evidence type="ECO:0000256" key="1">
    <source>
        <dbReference type="SAM" id="MobiDB-lite"/>
    </source>
</evidence>
<name>N6TZY3_DENPD</name>
<dbReference type="HOGENOM" id="CLU_181006_0_0_1"/>
<protein>
    <recommendedName>
        <fullName evidence="7">Orange domain-containing protein</fullName>
    </recommendedName>
</protein>
<accession>N6TZY3</accession>
<evidence type="ECO:0000313" key="6">
    <source>
        <dbReference type="Proteomes" id="UP000030742"/>
    </source>
</evidence>
<keyword evidence="5" id="KW-1185">Reference proteome</keyword>
<dbReference type="KEGG" id="dpa:109540350"/>
<dbReference type="EMBL" id="KB741028">
    <property type="protein sequence ID" value="ENN74855.1"/>
    <property type="molecule type" value="Genomic_DNA"/>
</dbReference>
<feature type="non-terminal residue" evidence="2">
    <location>
        <position position="1"/>
    </location>
</feature>
<feature type="region of interest" description="Disordered" evidence="1">
    <location>
        <begin position="1"/>
        <end position="27"/>
    </location>
</feature>